<dbReference type="GO" id="GO:0006869">
    <property type="term" value="P:lipid transport"/>
    <property type="evidence" value="ECO:0007669"/>
    <property type="project" value="UniProtKB-KW"/>
</dbReference>
<dbReference type="GO" id="GO:0008289">
    <property type="term" value="F:lipid binding"/>
    <property type="evidence" value="ECO:0007669"/>
    <property type="project" value="UniProtKB-KW"/>
</dbReference>
<comment type="subunit">
    <text evidence="8">Interacts with ACOT13/THEM2.</text>
</comment>
<evidence type="ECO:0000256" key="4">
    <source>
        <dbReference type="ARBA" id="ARBA00022553"/>
    </source>
</evidence>
<evidence type="ECO:0000256" key="3">
    <source>
        <dbReference type="ARBA" id="ARBA00022490"/>
    </source>
</evidence>
<sequence>MIPLRNAMRWAVDRRRPRFRLMTEVPRVLRDHSACVMKNCVAQVEFVIAFRIRRGVQVVSLYSRLWNELPVLRFLRRLRRTRDLLVAALAYKFDWDSNRITDSELQSHAQEFDLCSSLLKEAAQELNDNPGNEDVSSDHSWMRFVDKDNMSVWKKVEEGLHTYKIYAKYADVTAIDFFELYLDVENRTKWDDHAVILKKIDSEPSSNSDVIYWETKWPALFSNRDYVFNRRWMIDPVKKVMVIKSKSVQHPCAPAVSGKSRVNEYWSYVVIKPFNDFNEPGLEFSLTYFDNHGANLPSSLTLWVTVNGVPDYISRLRLEALKLKEMREAREAIEAENKRIAEEKLREEEKKRNAAKKDEPPRKPPEDEGYVEPDPVAILLFSIMEKIKETLFELKIDIERRAAIVQKCIESSFR</sequence>
<comment type="subcellular location">
    <subcellularLocation>
        <location evidence="1">Cytoplasm</location>
    </subcellularLocation>
</comment>
<evidence type="ECO:0000313" key="15">
    <source>
        <dbReference type="Proteomes" id="UP000494040"/>
    </source>
</evidence>
<protein>
    <recommendedName>
        <fullName evidence="9">Phosphatidylcholine transfer protein</fullName>
    </recommendedName>
    <alternativeName>
        <fullName evidence="11">START domain-containing protein 2</fullName>
    </alternativeName>
    <alternativeName>
        <fullName evidence="10">StAR-related lipid transfer protein 2</fullName>
    </alternativeName>
</protein>
<dbReference type="OrthoDB" id="1295045at2759"/>
<evidence type="ECO:0000256" key="10">
    <source>
        <dbReference type="ARBA" id="ARBA00077188"/>
    </source>
</evidence>
<feature type="domain" description="START" evidence="13">
    <location>
        <begin position="136"/>
        <end position="325"/>
    </location>
</feature>
<evidence type="ECO:0000256" key="1">
    <source>
        <dbReference type="ARBA" id="ARBA00004496"/>
    </source>
</evidence>
<dbReference type="GO" id="GO:0005829">
    <property type="term" value="C:cytosol"/>
    <property type="evidence" value="ECO:0007669"/>
    <property type="project" value="UniProtKB-ARBA"/>
</dbReference>
<organism evidence="14 15">
    <name type="scientific">Cimex lectularius</name>
    <name type="common">Bed bug</name>
    <name type="synonym">Acanthia lectularia</name>
    <dbReference type="NCBI Taxonomy" id="79782"/>
    <lineage>
        <taxon>Eukaryota</taxon>
        <taxon>Metazoa</taxon>
        <taxon>Ecdysozoa</taxon>
        <taxon>Arthropoda</taxon>
        <taxon>Hexapoda</taxon>
        <taxon>Insecta</taxon>
        <taxon>Pterygota</taxon>
        <taxon>Neoptera</taxon>
        <taxon>Paraneoptera</taxon>
        <taxon>Hemiptera</taxon>
        <taxon>Heteroptera</taxon>
        <taxon>Panheteroptera</taxon>
        <taxon>Cimicomorpha</taxon>
        <taxon>Cimicidae</taxon>
        <taxon>Cimex</taxon>
    </lineage>
</organism>
<dbReference type="SMART" id="SM00234">
    <property type="entry name" value="START"/>
    <property type="match status" value="1"/>
</dbReference>
<dbReference type="AlphaFoldDB" id="A0A8I6R9S9"/>
<dbReference type="EnsemblMetazoa" id="XM_014385729.2">
    <property type="protein sequence ID" value="XP_014241215.1"/>
    <property type="gene ID" value="LOC106661953"/>
</dbReference>
<dbReference type="InterPro" id="IPR051213">
    <property type="entry name" value="START_lipid_transfer"/>
</dbReference>
<keyword evidence="6" id="KW-0445">Lipid transport</keyword>
<evidence type="ECO:0000259" key="13">
    <source>
        <dbReference type="PROSITE" id="PS50848"/>
    </source>
</evidence>
<evidence type="ECO:0000256" key="7">
    <source>
        <dbReference type="ARBA" id="ARBA00023121"/>
    </source>
</evidence>
<keyword evidence="3" id="KW-0963">Cytoplasm</keyword>
<dbReference type="SUPFAM" id="SSF55961">
    <property type="entry name" value="Bet v1-like"/>
    <property type="match status" value="1"/>
</dbReference>
<dbReference type="PANTHER" id="PTHR19308">
    <property type="entry name" value="PHOSPHATIDYLCHOLINE TRANSFER PROTEIN"/>
    <property type="match status" value="1"/>
</dbReference>
<dbReference type="RefSeq" id="XP_014241215.1">
    <property type="nucleotide sequence ID" value="XM_014385729.2"/>
</dbReference>
<name>A0A8I6R9S9_CIMLE</name>
<keyword evidence="2" id="KW-0813">Transport</keyword>
<dbReference type="PROSITE" id="PS50848">
    <property type="entry name" value="START"/>
    <property type="match status" value="1"/>
</dbReference>
<keyword evidence="4" id="KW-0597">Phosphoprotein</keyword>
<dbReference type="Pfam" id="PF01852">
    <property type="entry name" value="START"/>
    <property type="match status" value="1"/>
</dbReference>
<evidence type="ECO:0000256" key="9">
    <source>
        <dbReference type="ARBA" id="ARBA00069061"/>
    </source>
</evidence>
<dbReference type="OMA" id="LEYRKVW"/>
<evidence type="ECO:0000256" key="12">
    <source>
        <dbReference type="SAM" id="MobiDB-lite"/>
    </source>
</evidence>
<dbReference type="FunFam" id="3.30.530.20:FF:000017">
    <property type="entry name" value="Phosphatidylcholine transfer protein, putative"/>
    <property type="match status" value="1"/>
</dbReference>
<dbReference type="InterPro" id="IPR023393">
    <property type="entry name" value="START-like_dom_sf"/>
</dbReference>
<evidence type="ECO:0000256" key="11">
    <source>
        <dbReference type="ARBA" id="ARBA00079049"/>
    </source>
</evidence>
<evidence type="ECO:0000313" key="14">
    <source>
        <dbReference type="EnsemblMetazoa" id="XP_014241215.1"/>
    </source>
</evidence>
<dbReference type="Gene3D" id="3.30.530.20">
    <property type="match status" value="1"/>
</dbReference>
<dbReference type="InterPro" id="IPR002913">
    <property type="entry name" value="START_lipid-bd_dom"/>
</dbReference>
<keyword evidence="15" id="KW-1185">Reference proteome</keyword>
<dbReference type="GeneID" id="106661953"/>
<dbReference type="PANTHER" id="PTHR19308:SF8">
    <property type="entry name" value="STAR-RELATED LIPID TRANSFER PROTEIN 7, MITOCHONDRIAL"/>
    <property type="match status" value="1"/>
</dbReference>
<accession>A0A8I6R9S9</accession>
<dbReference type="KEGG" id="clec:106661953"/>
<feature type="region of interest" description="Disordered" evidence="12">
    <location>
        <begin position="345"/>
        <end position="370"/>
    </location>
</feature>
<reference evidence="14" key="1">
    <citation type="submission" date="2022-01" db="UniProtKB">
        <authorList>
            <consortium name="EnsemblMetazoa"/>
        </authorList>
    </citation>
    <scope>IDENTIFICATION</scope>
</reference>
<evidence type="ECO:0000256" key="8">
    <source>
        <dbReference type="ARBA" id="ARBA00063535"/>
    </source>
</evidence>
<feature type="compositionally biased region" description="Basic and acidic residues" evidence="12">
    <location>
        <begin position="345"/>
        <end position="366"/>
    </location>
</feature>
<evidence type="ECO:0000256" key="2">
    <source>
        <dbReference type="ARBA" id="ARBA00022448"/>
    </source>
</evidence>
<proteinExistence type="predicted"/>
<keyword evidence="5" id="KW-0007">Acetylation</keyword>
<evidence type="ECO:0000256" key="5">
    <source>
        <dbReference type="ARBA" id="ARBA00022990"/>
    </source>
</evidence>
<keyword evidence="7" id="KW-0446">Lipid-binding</keyword>
<dbReference type="Proteomes" id="UP000494040">
    <property type="component" value="Unassembled WGS sequence"/>
</dbReference>
<evidence type="ECO:0000256" key="6">
    <source>
        <dbReference type="ARBA" id="ARBA00023055"/>
    </source>
</evidence>